<evidence type="ECO:0000256" key="7">
    <source>
        <dbReference type="RuleBase" id="RU363032"/>
    </source>
</evidence>
<dbReference type="AlphaFoldDB" id="A0A418STV2"/>
<feature type="transmembrane region" description="Helical" evidence="7">
    <location>
        <begin position="90"/>
        <end position="111"/>
    </location>
</feature>
<evidence type="ECO:0000313" key="9">
    <source>
        <dbReference type="EMBL" id="RJE84413.1"/>
    </source>
</evidence>
<dbReference type="InterPro" id="IPR035906">
    <property type="entry name" value="MetI-like_sf"/>
</dbReference>
<dbReference type="InterPro" id="IPR051393">
    <property type="entry name" value="ABC_transporter_permease"/>
</dbReference>
<dbReference type="PANTHER" id="PTHR30193">
    <property type="entry name" value="ABC TRANSPORTER PERMEASE PROTEIN"/>
    <property type="match status" value="1"/>
</dbReference>
<dbReference type="SUPFAM" id="SSF161098">
    <property type="entry name" value="MetI-like"/>
    <property type="match status" value="1"/>
</dbReference>
<organism evidence="9 10">
    <name type="scientific">Paracoccus onubensis</name>
    <dbReference type="NCBI Taxonomy" id="1675788"/>
    <lineage>
        <taxon>Bacteria</taxon>
        <taxon>Pseudomonadati</taxon>
        <taxon>Pseudomonadota</taxon>
        <taxon>Alphaproteobacteria</taxon>
        <taxon>Rhodobacterales</taxon>
        <taxon>Paracoccaceae</taxon>
        <taxon>Paracoccus</taxon>
    </lineage>
</organism>
<proteinExistence type="inferred from homology"/>
<dbReference type="Pfam" id="PF00528">
    <property type="entry name" value="BPD_transp_1"/>
    <property type="match status" value="1"/>
</dbReference>
<feature type="domain" description="ABC transmembrane type-1" evidence="8">
    <location>
        <begin position="86"/>
        <end position="299"/>
    </location>
</feature>
<keyword evidence="5 7" id="KW-1133">Transmembrane helix</keyword>
<evidence type="ECO:0000256" key="5">
    <source>
        <dbReference type="ARBA" id="ARBA00022989"/>
    </source>
</evidence>
<keyword evidence="6 7" id="KW-0472">Membrane</keyword>
<gene>
    <name evidence="9" type="ORF">D3P04_12200</name>
</gene>
<sequence length="310" mass="33955">MPADLTQSVSISRMPPRRLGAILSPRIAYGLAAPSVLLLVLTVMAPIMVMILLSFTSYKFGETGIEWIGIGNYAELFGDRTFKRALWNTFAYVLMVAPASVLLGLFLAVLIDGLSKGQRFYRLIFFLPVTATVVAMAMVWKYLLHGTIGPFNLLLQSLGLPSLDVFGDRDLALAGLAAINIWSLAGFNMVLFSAGLTGVPEDLYEAAAMDGMDSKFDRFLNVTLPLLGPVTMFVIVTSTITAFKVFDTVAVITHGGPRGSTDVLLYTTYLEGFSYFRMGSAAAMTVVFLAIMMVFAWIQARVLDRKVHYR</sequence>
<evidence type="ECO:0000256" key="1">
    <source>
        <dbReference type="ARBA" id="ARBA00004651"/>
    </source>
</evidence>
<reference evidence="10" key="1">
    <citation type="submission" date="2018-09" db="EMBL/GenBank/DDBJ databases">
        <title>Acidovorax cavernicola nov. sp. isolated from Gruta de las Maravillas (Aracena, Spain).</title>
        <authorList>
            <person name="Jurado V."/>
            <person name="Gutierrez-Patricio S."/>
            <person name="Gonzalez-Pimentel J.L."/>
            <person name="Miller A.Z."/>
            <person name="Laiz L."/>
            <person name="Saiz-Jimenez C."/>
        </authorList>
    </citation>
    <scope>NUCLEOTIDE SEQUENCE [LARGE SCALE GENOMIC DNA]</scope>
    <source>
        <strain evidence="10">1011MAR3C25</strain>
    </source>
</reference>
<feature type="transmembrane region" description="Helical" evidence="7">
    <location>
        <begin position="219"/>
        <end position="243"/>
    </location>
</feature>
<feature type="transmembrane region" description="Helical" evidence="7">
    <location>
        <begin position="123"/>
        <end position="143"/>
    </location>
</feature>
<name>A0A418STV2_9RHOB</name>
<feature type="transmembrane region" description="Helical" evidence="7">
    <location>
        <begin position="171"/>
        <end position="199"/>
    </location>
</feature>
<evidence type="ECO:0000256" key="3">
    <source>
        <dbReference type="ARBA" id="ARBA00022475"/>
    </source>
</evidence>
<evidence type="ECO:0000313" key="10">
    <source>
        <dbReference type="Proteomes" id="UP000284202"/>
    </source>
</evidence>
<dbReference type="Proteomes" id="UP000284202">
    <property type="component" value="Unassembled WGS sequence"/>
</dbReference>
<keyword evidence="2 7" id="KW-0813">Transport</keyword>
<accession>A0A418STV2</accession>
<feature type="transmembrane region" description="Helical" evidence="7">
    <location>
        <begin position="27"/>
        <end position="53"/>
    </location>
</feature>
<dbReference type="GO" id="GO:0055085">
    <property type="term" value="P:transmembrane transport"/>
    <property type="evidence" value="ECO:0007669"/>
    <property type="project" value="InterPro"/>
</dbReference>
<dbReference type="InterPro" id="IPR000515">
    <property type="entry name" value="MetI-like"/>
</dbReference>
<keyword evidence="4 7" id="KW-0812">Transmembrane</keyword>
<evidence type="ECO:0000256" key="2">
    <source>
        <dbReference type="ARBA" id="ARBA00022448"/>
    </source>
</evidence>
<evidence type="ECO:0000256" key="4">
    <source>
        <dbReference type="ARBA" id="ARBA00022692"/>
    </source>
</evidence>
<evidence type="ECO:0000256" key="6">
    <source>
        <dbReference type="ARBA" id="ARBA00023136"/>
    </source>
</evidence>
<keyword evidence="3" id="KW-1003">Cell membrane</keyword>
<feature type="transmembrane region" description="Helical" evidence="7">
    <location>
        <begin position="275"/>
        <end position="298"/>
    </location>
</feature>
<comment type="caution">
    <text evidence="9">The sequence shown here is derived from an EMBL/GenBank/DDBJ whole genome shotgun (WGS) entry which is preliminary data.</text>
</comment>
<comment type="similarity">
    <text evidence="7">Belongs to the binding-protein-dependent transport system permease family.</text>
</comment>
<dbReference type="Gene3D" id="1.10.3720.10">
    <property type="entry name" value="MetI-like"/>
    <property type="match status" value="1"/>
</dbReference>
<dbReference type="PROSITE" id="PS50928">
    <property type="entry name" value="ABC_TM1"/>
    <property type="match status" value="1"/>
</dbReference>
<dbReference type="EMBL" id="QZCG01000008">
    <property type="protein sequence ID" value="RJE84413.1"/>
    <property type="molecule type" value="Genomic_DNA"/>
</dbReference>
<dbReference type="PANTHER" id="PTHR30193:SF37">
    <property type="entry name" value="INNER MEMBRANE ABC TRANSPORTER PERMEASE PROTEIN YCJO"/>
    <property type="match status" value="1"/>
</dbReference>
<dbReference type="RefSeq" id="WP_119749267.1">
    <property type="nucleotide sequence ID" value="NZ_QZCG01000008.1"/>
</dbReference>
<protein>
    <submittedName>
        <fullName evidence="9">Sugar ABC transporter permease</fullName>
    </submittedName>
</protein>
<dbReference type="OrthoDB" id="9773727at2"/>
<dbReference type="GO" id="GO:0005886">
    <property type="term" value="C:plasma membrane"/>
    <property type="evidence" value="ECO:0007669"/>
    <property type="project" value="UniProtKB-SubCell"/>
</dbReference>
<comment type="subcellular location">
    <subcellularLocation>
        <location evidence="1 7">Cell membrane</location>
        <topology evidence="1 7">Multi-pass membrane protein</topology>
    </subcellularLocation>
</comment>
<keyword evidence="10" id="KW-1185">Reference proteome</keyword>
<dbReference type="CDD" id="cd06261">
    <property type="entry name" value="TM_PBP2"/>
    <property type="match status" value="1"/>
</dbReference>
<evidence type="ECO:0000259" key="8">
    <source>
        <dbReference type="PROSITE" id="PS50928"/>
    </source>
</evidence>